<dbReference type="InterPro" id="IPR003441">
    <property type="entry name" value="NAC-dom"/>
</dbReference>
<dbReference type="Gene3D" id="2.170.150.80">
    <property type="entry name" value="NAC domain"/>
    <property type="match status" value="1"/>
</dbReference>
<evidence type="ECO:0000256" key="1">
    <source>
        <dbReference type="ARBA" id="ARBA00023015"/>
    </source>
</evidence>
<keyword evidence="2" id="KW-0238">DNA-binding</keyword>
<proteinExistence type="predicted"/>
<keyword evidence="4" id="KW-0539">Nucleus</keyword>
<dbReference type="PROSITE" id="PS51005">
    <property type="entry name" value="NAC"/>
    <property type="match status" value="1"/>
</dbReference>
<dbReference type="PANTHER" id="PTHR31719:SF134">
    <property type="entry name" value="NAC DOMAIN-CONTAINING PROTEIN 104"/>
    <property type="match status" value="1"/>
</dbReference>
<evidence type="ECO:0000313" key="7">
    <source>
        <dbReference type="Proteomes" id="UP000631114"/>
    </source>
</evidence>
<feature type="domain" description="NAC" evidence="5">
    <location>
        <begin position="8"/>
        <end position="158"/>
    </location>
</feature>
<evidence type="ECO:0000256" key="3">
    <source>
        <dbReference type="ARBA" id="ARBA00023163"/>
    </source>
</evidence>
<dbReference type="SUPFAM" id="SSF101941">
    <property type="entry name" value="NAC domain"/>
    <property type="match status" value="1"/>
</dbReference>
<keyword evidence="1" id="KW-0805">Transcription regulation</keyword>
<dbReference type="InterPro" id="IPR036093">
    <property type="entry name" value="NAC_dom_sf"/>
</dbReference>
<dbReference type="AlphaFoldDB" id="A0A835HHV2"/>
<organism evidence="6 7">
    <name type="scientific">Coptis chinensis</name>
    <dbReference type="NCBI Taxonomy" id="261450"/>
    <lineage>
        <taxon>Eukaryota</taxon>
        <taxon>Viridiplantae</taxon>
        <taxon>Streptophyta</taxon>
        <taxon>Embryophyta</taxon>
        <taxon>Tracheophyta</taxon>
        <taxon>Spermatophyta</taxon>
        <taxon>Magnoliopsida</taxon>
        <taxon>Ranunculales</taxon>
        <taxon>Ranunculaceae</taxon>
        <taxon>Coptidoideae</taxon>
        <taxon>Coptis</taxon>
    </lineage>
</organism>
<name>A0A835HHV2_9MAGN</name>
<dbReference type="Pfam" id="PF02365">
    <property type="entry name" value="NAM"/>
    <property type="match status" value="1"/>
</dbReference>
<accession>A0A835HHV2</accession>
<keyword evidence="3" id="KW-0804">Transcription</keyword>
<dbReference type="Proteomes" id="UP000631114">
    <property type="component" value="Unassembled WGS sequence"/>
</dbReference>
<evidence type="ECO:0000259" key="5">
    <source>
        <dbReference type="PROSITE" id="PS51005"/>
    </source>
</evidence>
<evidence type="ECO:0000256" key="2">
    <source>
        <dbReference type="ARBA" id="ARBA00023125"/>
    </source>
</evidence>
<comment type="caution">
    <text evidence="6">The sequence shown here is derived from an EMBL/GenBank/DDBJ whole genome shotgun (WGS) entry which is preliminary data.</text>
</comment>
<evidence type="ECO:0000256" key="4">
    <source>
        <dbReference type="ARBA" id="ARBA00023242"/>
    </source>
</evidence>
<dbReference type="OrthoDB" id="1877845at2759"/>
<dbReference type="GO" id="GO:0003677">
    <property type="term" value="F:DNA binding"/>
    <property type="evidence" value="ECO:0007669"/>
    <property type="project" value="UniProtKB-KW"/>
</dbReference>
<dbReference type="EMBL" id="JADFTS010000006">
    <property type="protein sequence ID" value="KAF9599729.1"/>
    <property type="molecule type" value="Genomic_DNA"/>
</dbReference>
<evidence type="ECO:0000313" key="6">
    <source>
        <dbReference type="EMBL" id="KAF9599729.1"/>
    </source>
</evidence>
<gene>
    <name evidence="6" type="ORF">IFM89_001675</name>
</gene>
<protein>
    <recommendedName>
        <fullName evidence="5">NAC domain-containing protein</fullName>
    </recommendedName>
</protein>
<sequence length="194" mass="22296">MGDDNVNLPPGFRFYPTDEELVVHFLYQKAARLPCQPDIIPDLELYSYDPWELNGKALAGGNYKWYYFSRRTQSRISNNGYWQPLGVDEPIISSSSGKKVGMKKYLIFCLGEAPMGIKTNWMMHEYRLSDSGTSSRTSKKRAKPRESSKWVLCQVFERNDGSQGSFCDNDQELSCLDEVFLSLDDDLDEINYPN</sequence>
<dbReference type="GO" id="GO:0048731">
    <property type="term" value="P:system development"/>
    <property type="evidence" value="ECO:0007669"/>
    <property type="project" value="TreeGrafter"/>
</dbReference>
<dbReference type="GO" id="GO:0006355">
    <property type="term" value="P:regulation of DNA-templated transcription"/>
    <property type="evidence" value="ECO:0007669"/>
    <property type="project" value="InterPro"/>
</dbReference>
<dbReference type="PANTHER" id="PTHR31719">
    <property type="entry name" value="NAC TRANSCRIPTION FACTOR 56"/>
    <property type="match status" value="1"/>
</dbReference>
<keyword evidence="7" id="KW-1185">Reference proteome</keyword>
<reference evidence="6 7" key="1">
    <citation type="submission" date="2020-10" db="EMBL/GenBank/DDBJ databases">
        <title>The Coptis chinensis genome and diversification of protoberbering-type alkaloids.</title>
        <authorList>
            <person name="Wang B."/>
            <person name="Shu S."/>
            <person name="Song C."/>
            <person name="Liu Y."/>
        </authorList>
    </citation>
    <scope>NUCLEOTIDE SEQUENCE [LARGE SCALE GENOMIC DNA]</scope>
    <source>
        <strain evidence="6">HL-2020</strain>
        <tissue evidence="6">Leaf</tissue>
    </source>
</reference>